<gene>
    <name evidence="1" type="ORF">ILUMI_12767</name>
</gene>
<reference evidence="1" key="1">
    <citation type="submission" date="2019-08" db="EMBL/GenBank/DDBJ databases">
        <title>The genome of the North American firefly Photinus pyralis.</title>
        <authorList>
            <consortium name="Photinus pyralis genome working group"/>
            <person name="Fallon T.R."/>
            <person name="Sander Lower S.E."/>
            <person name="Weng J.-K."/>
        </authorList>
    </citation>
    <scope>NUCLEOTIDE SEQUENCE</scope>
    <source>
        <strain evidence="1">TRF0915ILg1</strain>
        <tissue evidence="1">Whole body</tissue>
    </source>
</reference>
<feature type="non-terminal residue" evidence="1">
    <location>
        <position position="1"/>
    </location>
</feature>
<dbReference type="AlphaFoldDB" id="A0A8K0CXI6"/>
<organism evidence="1 2">
    <name type="scientific">Ignelater luminosus</name>
    <name type="common">Cucubano</name>
    <name type="synonym">Pyrophorus luminosus</name>
    <dbReference type="NCBI Taxonomy" id="2038154"/>
    <lineage>
        <taxon>Eukaryota</taxon>
        <taxon>Metazoa</taxon>
        <taxon>Ecdysozoa</taxon>
        <taxon>Arthropoda</taxon>
        <taxon>Hexapoda</taxon>
        <taxon>Insecta</taxon>
        <taxon>Pterygota</taxon>
        <taxon>Neoptera</taxon>
        <taxon>Endopterygota</taxon>
        <taxon>Coleoptera</taxon>
        <taxon>Polyphaga</taxon>
        <taxon>Elateriformia</taxon>
        <taxon>Elateroidea</taxon>
        <taxon>Elateridae</taxon>
        <taxon>Agrypninae</taxon>
        <taxon>Pyrophorini</taxon>
        <taxon>Ignelater</taxon>
    </lineage>
</organism>
<dbReference type="EMBL" id="VTPC01008020">
    <property type="protein sequence ID" value="KAF2893406.1"/>
    <property type="molecule type" value="Genomic_DNA"/>
</dbReference>
<evidence type="ECO:0000313" key="2">
    <source>
        <dbReference type="Proteomes" id="UP000801492"/>
    </source>
</evidence>
<keyword evidence="2" id="KW-1185">Reference proteome</keyword>
<accession>A0A8K0CXI6</accession>
<protein>
    <submittedName>
        <fullName evidence="1">Uncharacterized protein</fullName>
    </submittedName>
</protein>
<comment type="caution">
    <text evidence="1">The sequence shown here is derived from an EMBL/GenBank/DDBJ whole genome shotgun (WGS) entry which is preliminary data.</text>
</comment>
<dbReference type="OrthoDB" id="6747067at2759"/>
<name>A0A8K0CXI6_IGNLU</name>
<dbReference type="Proteomes" id="UP000801492">
    <property type="component" value="Unassembled WGS sequence"/>
</dbReference>
<sequence length="152" mass="17224">RRSQKNVNKERDDLAALTFDYMQNLQLVLIPMQDLFYLTQLTVSVFCIHDLKTNTAYFYIFPENIAPKEPDEQIIGEATREISESVHAALLPIPAILKTAQRIRKRTNPAARALTTLSKLVKNSTYSKTSYGQGFLLLDSGTDDPNRILSSF</sequence>
<proteinExistence type="predicted"/>
<evidence type="ECO:0000313" key="1">
    <source>
        <dbReference type="EMBL" id="KAF2893406.1"/>
    </source>
</evidence>